<evidence type="ECO:0000313" key="2">
    <source>
        <dbReference type="EMBL" id="KAK2031914.1"/>
    </source>
</evidence>
<reference evidence="2" key="1">
    <citation type="submission" date="2021-06" db="EMBL/GenBank/DDBJ databases">
        <title>Comparative genomics, transcriptomics and evolutionary studies reveal genomic signatures of adaptation to plant cell wall in hemibiotrophic fungi.</title>
        <authorList>
            <consortium name="DOE Joint Genome Institute"/>
            <person name="Baroncelli R."/>
            <person name="Diaz J.F."/>
            <person name="Benocci T."/>
            <person name="Peng M."/>
            <person name="Battaglia E."/>
            <person name="Haridas S."/>
            <person name="Andreopoulos W."/>
            <person name="Labutti K."/>
            <person name="Pangilinan J."/>
            <person name="Floch G.L."/>
            <person name="Makela M.R."/>
            <person name="Henrissat B."/>
            <person name="Grigoriev I.V."/>
            <person name="Crouch J.A."/>
            <person name="De Vries R.P."/>
            <person name="Sukno S.A."/>
            <person name="Thon M.R."/>
        </authorList>
    </citation>
    <scope>NUCLEOTIDE SEQUENCE</scope>
    <source>
        <strain evidence="2">MAFF235873</strain>
    </source>
</reference>
<dbReference type="EMBL" id="MU842836">
    <property type="protein sequence ID" value="KAK2031914.1"/>
    <property type="molecule type" value="Genomic_DNA"/>
</dbReference>
<dbReference type="Proteomes" id="UP001232148">
    <property type="component" value="Unassembled WGS sequence"/>
</dbReference>
<evidence type="ECO:0000256" key="1">
    <source>
        <dbReference type="SAM" id="MobiDB-lite"/>
    </source>
</evidence>
<name>A0AAD9HPX2_9PEZI</name>
<organism evidence="2 3">
    <name type="scientific">Colletotrichum zoysiae</name>
    <dbReference type="NCBI Taxonomy" id="1216348"/>
    <lineage>
        <taxon>Eukaryota</taxon>
        <taxon>Fungi</taxon>
        <taxon>Dikarya</taxon>
        <taxon>Ascomycota</taxon>
        <taxon>Pezizomycotina</taxon>
        <taxon>Sordariomycetes</taxon>
        <taxon>Hypocreomycetidae</taxon>
        <taxon>Glomerellales</taxon>
        <taxon>Glomerellaceae</taxon>
        <taxon>Colletotrichum</taxon>
        <taxon>Colletotrichum graminicola species complex</taxon>
    </lineage>
</organism>
<accession>A0AAD9HPX2</accession>
<evidence type="ECO:0000313" key="3">
    <source>
        <dbReference type="Proteomes" id="UP001232148"/>
    </source>
</evidence>
<keyword evidence="3" id="KW-1185">Reference proteome</keyword>
<sequence length="189" mass="20216">MLLEPHHAIIHCGPSMDIFVAEQGGMPRPSNHRAATAIRSSSACPLSRPLPQSRPDPSPCPTLIVSYHLPRAAVIAGSFPLLLSVSPPLLPTSLSCSSPLALFSPQCPAQRRKGANERQRQKGVGSRTGVGAATWKKPRPLARGTCQCSAFLRLNPADEPPVVANATIPRARPLFLFYPSFFSSLHGIS</sequence>
<feature type="region of interest" description="Disordered" evidence="1">
    <location>
        <begin position="107"/>
        <end position="134"/>
    </location>
</feature>
<dbReference type="AlphaFoldDB" id="A0AAD9HPX2"/>
<proteinExistence type="predicted"/>
<gene>
    <name evidence="2" type="ORF">LX32DRAFT_247707</name>
</gene>
<comment type="caution">
    <text evidence="2">The sequence shown here is derived from an EMBL/GenBank/DDBJ whole genome shotgun (WGS) entry which is preliminary data.</text>
</comment>
<protein>
    <submittedName>
        <fullName evidence="2">Uncharacterized protein</fullName>
    </submittedName>
</protein>